<protein>
    <submittedName>
        <fullName evidence="1">Uncharacterized protein</fullName>
    </submittedName>
</protein>
<gene>
    <name evidence="1" type="ORF">P5673_013201</name>
</gene>
<reference evidence="1" key="1">
    <citation type="journal article" date="2023" name="G3 (Bethesda)">
        <title>Whole genome assembly and annotation of the endangered Caribbean coral Acropora cervicornis.</title>
        <authorList>
            <person name="Selwyn J.D."/>
            <person name="Vollmer S.V."/>
        </authorList>
    </citation>
    <scope>NUCLEOTIDE SEQUENCE</scope>
    <source>
        <strain evidence="1">K2</strain>
    </source>
</reference>
<dbReference type="EMBL" id="JARQWQ010000025">
    <property type="protein sequence ID" value="KAK2563488.1"/>
    <property type="molecule type" value="Genomic_DNA"/>
</dbReference>
<name>A0AAD9QLG1_ACRCE</name>
<keyword evidence="2" id="KW-1185">Reference proteome</keyword>
<sequence length="94" mass="10449">MGLNIKPTGPLNALSDFLNVPGPHTAPIKTVQFTYGEKPNTISRKNKELYCSSSALELSPCNANSEKTRKGNEQMIKWFKILLHTIAVHTKLLL</sequence>
<comment type="caution">
    <text evidence="1">The sequence shown here is derived from an EMBL/GenBank/DDBJ whole genome shotgun (WGS) entry which is preliminary data.</text>
</comment>
<organism evidence="1 2">
    <name type="scientific">Acropora cervicornis</name>
    <name type="common">Staghorn coral</name>
    <dbReference type="NCBI Taxonomy" id="6130"/>
    <lineage>
        <taxon>Eukaryota</taxon>
        <taxon>Metazoa</taxon>
        <taxon>Cnidaria</taxon>
        <taxon>Anthozoa</taxon>
        <taxon>Hexacorallia</taxon>
        <taxon>Scleractinia</taxon>
        <taxon>Astrocoeniina</taxon>
        <taxon>Acroporidae</taxon>
        <taxon>Acropora</taxon>
    </lineage>
</organism>
<accession>A0AAD9QLG1</accession>
<dbReference type="Proteomes" id="UP001249851">
    <property type="component" value="Unassembled WGS sequence"/>
</dbReference>
<reference evidence="1" key="2">
    <citation type="journal article" date="2023" name="Science">
        <title>Genomic signatures of disease resistance in endangered staghorn corals.</title>
        <authorList>
            <person name="Vollmer S.V."/>
            <person name="Selwyn J.D."/>
            <person name="Despard B.A."/>
            <person name="Roesel C.L."/>
        </authorList>
    </citation>
    <scope>NUCLEOTIDE SEQUENCE</scope>
    <source>
        <strain evidence="1">K2</strain>
    </source>
</reference>
<evidence type="ECO:0000313" key="2">
    <source>
        <dbReference type="Proteomes" id="UP001249851"/>
    </source>
</evidence>
<proteinExistence type="predicted"/>
<evidence type="ECO:0000313" key="1">
    <source>
        <dbReference type="EMBL" id="KAK2563488.1"/>
    </source>
</evidence>
<dbReference type="AlphaFoldDB" id="A0AAD9QLG1"/>